<dbReference type="Pfam" id="PF22117">
    <property type="entry name" value="Fer4_Nqo3"/>
    <property type="match status" value="1"/>
</dbReference>
<keyword evidence="7" id="KW-1278">Translocase</keyword>
<gene>
    <name evidence="15" type="ORF">ENF32_01555</name>
</gene>
<dbReference type="EMBL" id="DQWS01000058">
    <property type="protein sequence ID" value="HDD52739.1"/>
    <property type="molecule type" value="Genomic_DNA"/>
</dbReference>
<dbReference type="Proteomes" id="UP000885690">
    <property type="component" value="Unassembled WGS sequence"/>
</dbReference>
<feature type="domain" description="2Fe-2S ferredoxin-type" evidence="12">
    <location>
        <begin position="2"/>
        <end position="78"/>
    </location>
</feature>
<comment type="cofactor">
    <cofactor evidence="1">
        <name>[4Fe-4S] cluster</name>
        <dbReference type="ChEBI" id="CHEBI:49883"/>
    </cofactor>
</comment>
<evidence type="ECO:0000256" key="2">
    <source>
        <dbReference type="ARBA" id="ARBA00005404"/>
    </source>
</evidence>
<dbReference type="InterPro" id="IPR000283">
    <property type="entry name" value="NADH_UbQ_OxRdtase_75kDa_su_CS"/>
</dbReference>
<dbReference type="SUPFAM" id="SSF54292">
    <property type="entry name" value="2Fe-2S ferredoxin-like"/>
    <property type="match status" value="1"/>
</dbReference>
<dbReference type="GO" id="GO:0051537">
    <property type="term" value="F:2 iron, 2 sulfur cluster binding"/>
    <property type="evidence" value="ECO:0007669"/>
    <property type="project" value="UniProtKB-KW"/>
</dbReference>
<dbReference type="InterPro" id="IPR006963">
    <property type="entry name" value="Mopterin_OxRdtase_4Fe-4S_dom"/>
</dbReference>
<comment type="cofactor">
    <cofactor evidence="11">
        <name>[2Fe-2S] cluster</name>
        <dbReference type="ChEBI" id="CHEBI:190135"/>
    </cofactor>
</comment>
<dbReference type="PANTHER" id="PTHR43105:SF10">
    <property type="entry name" value="NADH-QUINONE OXIDOREDUCTASE SUBUNIT G"/>
    <property type="match status" value="1"/>
</dbReference>
<dbReference type="Pfam" id="PF04879">
    <property type="entry name" value="Molybdop_Fe4S4"/>
    <property type="match status" value="1"/>
</dbReference>
<dbReference type="GO" id="GO:0046872">
    <property type="term" value="F:metal ion binding"/>
    <property type="evidence" value="ECO:0007669"/>
    <property type="project" value="UniProtKB-KW"/>
</dbReference>
<dbReference type="Pfam" id="PF00384">
    <property type="entry name" value="Molybdopterin"/>
    <property type="match status" value="2"/>
</dbReference>
<keyword evidence="10" id="KW-0520">NAD</keyword>
<dbReference type="SUPFAM" id="SSF53706">
    <property type="entry name" value="Formate dehydrogenase/DMSO reductase, domains 1-3"/>
    <property type="match status" value="1"/>
</dbReference>
<dbReference type="PROSITE" id="PS51085">
    <property type="entry name" value="2FE2S_FER_2"/>
    <property type="match status" value="1"/>
</dbReference>
<evidence type="ECO:0000259" key="13">
    <source>
        <dbReference type="PROSITE" id="PS51669"/>
    </source>
</evidence>
<dbReference type="PROSITE" id="PS51839">
    <property type="entry name" value="4FE4S_HC3"/>
    <property type="match status" value="1"/>
</dbReference>
<dbReference type="Gene3D" id="3.30.70.20">
    <property type="match status" value="1"/>
</dbReference>
<dbReference type="GO" id="GO:0051539">
    <property type="term" value="F:4 iron, 4 sulfur cluster binding"/>
    <property type="evidence" value="ECO:0007669"/>
    <property type="project" value="UniProtKB-KW"/>
</dbReference>
<keyword evidence="9" id="KW-0411">Iron-sulfur</keyword>
<accession>A0A7C0YCQ9</accession>
<keyword evidence="6" id="KW-0479">Metal-binding</keyword>
<dbReference type="InterPro" id="IPR006656">
    <property type="entry name" value="Mopterin_OxRdtase"/>
</dbReference>
<dbReference type="GO" id="GO:0048038">
    <property type="term" value="F:quinone binding"/>
    <property type="evidence" value="ECO:0007669"/>
    <property type="project" value="UniProtKB-KW"/>
</dbReference>
<dbReference type="InterPro" id="IPR001041">
    <property type="entry name" value="2Fe-2S_ferredoxin-type"/>
</dbReference>
<protein>
    <submittedName>
        <fullName evidence="15">2Fe-2S iron-sulfur cluster binding domain-containing protein</fullName>
    </submittedName>
</protein>
<dbReference type="InterPro" id="IPR050123">
    <property type="entry name" value="Prok_molybdopt-oxidoreductase"/>
</dbReference>
<evidence type="ECO:0000256" key="5">
    <source>
        <dbReference type="ARBA" id="ARBA00022719"/>
    </source>
</evidence>
<dbReference type="GO" id="GO:0042773">
    <property type="term" value="P:ATP synthesis coupled electron transport"/>
    <property type="evidence" value="ECO:0007669"/>
    <property type="project" value="InterPro"/>
</dbReference>
<dbReference type="SMART" id="SM00926">
    <property type="entry name" value="Molybdop_Fe4S4"/>
    <property type="match status" value="1"/>
</dbReference>
<name>A0A7C0YCQ9_9BACT</name>
<dbReference type="Pfam" id="PF10588">
    <property type="entry name" value="NADH-G_4Fe-4S_3"/>
    <property type="match status" value="1"/>
</dbReference>
<feature type="non-terminal residue" evidence="15">
    <location>
        <position position="715"/>
    </location>
</feature>
<dbReference type="AlphaFoldDB" id="A0A7C0YCQ9"/>
<evidence type="ECO:0000256" key="7">
    <source>
        <dbReference type="ARBA" id="ARBA00022967"/>
    </source>
</evidence>
<dbReference type="GO" id="GO:0003954">
    <property type="term" value="F:NADH dehydrogenase activity"/>
    <property type="evidence" value="ECO:0007669"/>
    <property type="project" value="TreeGrafter"/>
</dbReference>
<evidence type="ECO:0000256" key="9">
    <source>
        <dbReference type="ARBA" id="ARBA00023014"/>
    </source>
</evidence>
<evidence type="ECO:0000256" key="4">
    <source>
        <dbReference type="ARBA" id="ARBA00022714"/>
    </source>
</evidence>
<evidence type="ECO:0000259" key="12">
    <source>
        <dbReference type="PROSITE" id="PS51085"/>
    </source>
</evidence>
<dbReference type="Gene3D" id="3.40.228.10">
    <property type="entry name" value="Dimethylsulfoxide Reductase, domain 2"/>
    <property type="match status" value="1"/>
</dbReference>
<keyword evidence="5" id="KW-0874">Quinone</keyword>
<keyword evidence="4" id="KW-0001">2Fe-2S</keyword>
<evidence type="ECO:0000256" key="8">
    <source>
        <dbReference type="ARBA" id="ARBA00023004"/>
    </source>
</evidence>
<evidence type="ECO:0000256" key="6">
    <source>
        <dbReference type="ARBA" id="ARBA00022723"/>
    </source>
</evidence>
<dbReference type="InterPro" id="IPR019574">
    <property type="entry name" value="NADH_UbQ_OxRdtase_Gsu_4Fe4S-bd"/>
</dbReference>
<dbReference type="SUPFAM" id="SSF54862">
    <property type="entry name" value="4Fe-4S ferredoxins"/>
    <property type="match status" value="1"/>
</dbReference>
<keyword evidence="3" id="KW-0004">4Fe-4S</keyword>
<keyword evidence="8" id="KW-0408">Iron</keyword>
<feature type="domain" description="4Fe-4S His(Cys)3-ligated-type" evidence="14">
    <location>
        <begin position="78"/>
        <end position="117"/>
    </location>
</feature>
<dbReference type="PROSITE" id="PS00641">
    <property type="entry name" value="COMPLEX1_75K_1"/>
    <property type="match status" value="1"/>
</dbReference>
<dbReference type="Gene3D" id="3.40.50.740">
    <property type="match status" value="2"/>
</dbReference>
<dbReference type="CDD" id="cd00207">
    <property type="entry name" value="fer2"/>
    <property type="match status" value="1"/>
</dbReference>
<evidence type="ECO:0000313" key="15">
    <source>
        <dbReference type="EMBL" id="HDD52739.1"/>
    </source>
</evidence>
<dbReference type="InterPro" id="IPR054351">
    <property type="entry name" value="NADH_UbQ_OxRdtase_ferredoxin"/>
</dbReference>
<evidence type="ECO:0000259" key="14">
    <source>
        <dbReference type="PROSITE" id="PS51839"/>
    </source>
</evidence>
<dbReference type="InterPro" id="IPR036010">
    <property type="entry name" value="2Fe-2S_ferredoxin-like_sf"/>
</dbReference>
<dbReference type="GO" id="GO:0016020">
    <property type="term" value="C:membrane"/>
    <property type="evidence" value="ECO:0007669"/>
    <property type="project" value="InterPro"/>
</dbReference>
<dbReference type="Pfam" id="PF13510">
    <property type="entry name" value="Fer2_4"/>
    <property type="match status" value="1"/>
</dbReference>
<organism evidence="15">
    <name type="scientific">Thermosulfidibacter takaii</name>
    <dbReference type="NCBI Taxonomy" id="412593"/>
    <lineage>
        <taxon>Bacteria</taxon>
        <taxon>Pseudomonadati</taxon>
        <taxon>Thermosulfidibacterota</taxon>
        <taxon>Thermosulfidibacteria</taxon>
        <taxon>Thermosulfidibacterales</taxon>
        <taxon>Thermosulfidibacteraceae</taxon>
    </lineage>
</organism>
<evidence type="ECO:0000256" key="1">
    <source>
        <dbReference type="ARBA" id="ARBA00001966"/>
    </source>
</evidence>
<dbReference type="PROSITE" id="PS51669">
    <property type="entry name" value="4FE4S_MOW_BIS_MGD"/>
    <property type="match status" value="1"/>
</dbReference>
<dbReference type="SMART" id="SM00929">
    <property type="entry name" value="NADH-G_4Fe-4S_3"/>
    <property type="match status" value="1"/>
</dbReference>
<evidence type="ECO:0000256" key="10">
    <source>
        <dbReference type="ARBA" id="ARBA00023027"/>
    </source>
</evidence>
<comment type="caution">
    <text evidence="15">The sequence shown here is derived from an EMBL/GenBank/DDBJ whole genome shotgun (WGS) entry which is preliminary data.</text>
</comment>
<evidence type="ECO:0000256" key="3">
    <source>
        <dbReference type="ARBA" id="ARBA00022485"/>
    </source>
</evidence>
<feature type="domain" description="4Fe-4S Mo/W bis-MGD-type" evidence="13">
    <location>
        <begin position="215"/>
        <end position="269"/>
    </location>
</feature>
<sequence length="715" mass="79388">MPKVVIDGIELEVPAGTTILKAAAKVGIDIPAFCYHPYLKPAGICRMCLVEVKGNPRLLPACITEVQDGWEIYTNSDAVKEARKWLLEFLIVNHPLDCPICDQAGDCELQDFVFKYGEPEQRLRDESFKYPTRYLGPLIVHQMSRCILCRRCVRFGEEVMGGADWGAYERGHETVVGPYESEIFADRYTFNMEALCPVGAITTNIYRYKTRIWKLDFTPSVCAHCEVGCWLDLGERDNQLLKVKHTAVYPSPWICDRGGYGFEFVNHSERILVPLKREGNKMKAVSWKEALGLVVGKIKELVAQGGKVAALASPHLTCEDYLLLGRFMKEVVGSDLVDYRLYGGLSHPEKTSLKSLDDVVKGEAFLVVGEDVSLHHPVLALTIGEACSDNGASLYLLVTADSFLCKFAQVNTNPLPGYEERVLEALLAAVEGKDYEALLEGSGVDKEALEKVAQGLKEKKPVLVGGNRLFPKGRELLRKLGEVLGGELLFLDWGSNAKGAFQMGFWSSQGGSVEEILKQCASGEVKALFVSSMDLFRDYPNGALVKEALSNLDFLVVHDMFFTETASYSDCFIPATSFAEDGGTVVNLFWEPQNRKRALRPWGESLPLWKVALHLSKEWGEPLGDFQDVKEVSQLVSQELSKEPSQVHQLSSGGQVPLEGEGLPALFEYPFYKVGVAIDYCNAFVQLEPEPRVTLNAEYAEEVGFKEGEKVAMEV</sequence>
<reference evidence="15" key="1">
    <citation type="journal article" date="2020" name="mSystems">
        <title>Genome- and Community-Level Interaction Insights into Carbon Utilization and Element Cycling Functions of Hydrothermarchaeota in Hydrothermal Sediment.</title>
        <authorList>
            <person name="Zhou Z."/>
            <person name="Liu Y."/>
            <person name="Xu W."/>
            <person name="Pan J."/>
            <person name="Luo Z.H."/>
            <person name="Li M."/>
        </authorList>
    </citation>
    <scope>NUCLEOTIDE SEQUENCE [LARGE SCALE GENOMIC DNA]</scope>
    <source>
        <strain evidence="15">HyVt-115</strain>
    </source>
</reference>
<proteinExistence type="inferred from homology"/>
<dbReference type="GO" id="GO:0008137">
    <property type="term" value="F:NADH dehydrogenase (ubiquinone) activity"/>
    <property type="evidence" value="ECO:0007669"/>
    <property type="project" value="InterPro"/>
</dbReference>
<comment type="similarity">
    <text evidence="2">Belongs to the complex I 75 kDa subunit family.</text>
</comment>
<dbReference type="PANTHER" id="PTHR43105">
    <property type="entry name" value="RESPIRATORY NITRATE REDUCTASE"/>
    <property type="match status" value="1"/>
</dbReference>
<dbReference type="FunFam" id="3.10.20.740:FF:000001">
    <property type="entry name" value="NADH-quinone oxidoreductase subunit G"/>
    <property type="match status" value="1"/>
</dbReference>
<dbReference type="Gene3D" id="3.10.20.740">
    <property type="match status" value="1"/>
</dbReference>
<dbReference type="PROSITE" id="PS00643">
    <property type="entry name" value="COMPLEX1_75K_3"/>
    <property type="match status" value="1"/>
</dbReference>
<evidence type="ECO:0000256" key="11">
    <source>
        <dbReference type="ARBA" id="ARBA00034078"/>
    </source>
</evidence>
<dbReference type="Gene3D" id="2.20.25.90">
    <property type="entry name" value="ADC-like domains"/>
    <property type="match status" value="1"/>
</dbReference>